<evidence type="ECO:0000259" key="1">
    <source>
        <dbReference type="Pfam" id="PF09077"/>
    </source>
</evidence>
<organism evidence="3 4">
    <name type="scientific">Sphingomonas canadensis</name>
    <dbReference type="NCBI Taxonomy" id="1219257"/>
    <lineage>
        <taxon>Bacteria</taxon>
        <taxon>Pseudomonadati</taxon>
        <taxon>Pseudomonadota</taxon>
        <taxon>Alphaproteobacteria</taxon>
        <taxon>Sphingomonadales</taxon>
        <taxon>Sphingomonadaceae</taxon>
        <taxon>Sphingomonas</taxon>
    </lineage>
</organism>
<keyword evidence="4" id="KW-1185">Reference proteome</keyword>
<dbReference type="InterPro" id="IPR052026">
    <property type="entry name" value="ExeA_AAA_ATPase_DNA-bind"/>
</dbReference>
<reference evidence="4" key="1">
    <citation type="journal article" date="2019" name="Int. J. Syst. Evol. Microbiol.">
        <title>The Global Catalogue of Microorganisms (GCM) 10K type strain sequencing project: providing services to taxonomists for standard genome sequencing and annotation.</title>
        <authorList>
            <consortium name="The Broad Institute Genomics Platform"/>
            <consortium name="The Broad Institute Genome Sequencing Center for Infectious Disease"/>
            <person name="Wu L."/>
            <person name="Ma J."/>
        </authorList>
    </citation>
    <scope>NUCLEOTIDE SEQUENCE [LARGE SCALE GENOMIC DNA]</scope>
    <source>
        <strain evidence="4">CCUG 62982</strain>
    </source>
</reference>
<dbReference type="PANTHER" id="PTHR35894:SF5">
    <property type="entry name" value="MU-LIKE PROPHAGE FLUMU DNA TRANSPOSITION PROTEIN B"/>
    <property type="match status" value="1"/>
</dbReference>
<dbReference type="SUPFAM" id="SSF52540">
    <property type="entry name" value="P-loop containing nucleoside triphosphate hydrolases"/>
    <property type="match status" value="1"/>
</dbReference>
<dbReference type="Proteomes" id="UP001596977">
    <property type="component" value="Unassembled WGS sequence"/>
</dbReference>
<dbReference type="PANTHER" id="PTHR35894">
    <property type="entry name" value="GENERAL SECRETION PATHWAY PROTEIN A-RELATED"/>
    <property type="match status" value="1"/>
</dbReference>
<dbReference type="SUPFAM" id="SSF47681">
    <property type="entry name" value="C-terminal domain of B transposition protein"/>
    <property type="match status" value="1"/>
</dbReference>
<dbReference type="Pfam" id="PF09077">
    <property type="entry name" value="Phage-MuB_C"/>
    <property type="match status" value="1"/>
</dbReference>
<comment type="caution">
    <text evidence="3">The sequence shown here is derived from an EMBL/GenBank/DDBJ whole genome shotgun (WGS) entry which is preliminary data.</text>
</comment>
<dbReference type="InterPro" id="IPR027417">
    <property type="entry name" value="P-loop_NTPase"/>
</dbReference>
<dbReference type="InterPro" id="IPR009084">
    <property type="entry name" value="B_transpositn_C"/>
</dbReference>
<proteinExistence type="predicted"/>
<evidence type="ECO:0000259" key="2">
    <source>
        <dbReference type="Pfam" id="PF13401"/>
    </source>
</evidence>
<feature type="domain" description="ORC1/DEAH AAA+ ATPase" evidence="2">
    <location>
        <begin position="115"/>
        <end position="222"/>
    </location>
</feature>
<dbReference type="Gene3D" id="1.10.1180.10">
    <property type="entry name" value="B transposition protein, C-terminal domain"/>
    <property type="match status" value="1"/>
</dbReference>
<dbReference type="Pfam" id="PF13401">
    <property type="entry name" value="AAA_22"/>
    <property type="match status" value="1"/>
</dbReference>
<dbReference type="InterPro" id="IPR049945">
    <property type="entry name" value="AAA_22"/>
</dbReference>
<evidence type="ECO:0000313" key="4">
    <source>
        <dbReference type="Proteomes" id="UP001596977"/>
    </source>
</evidence>
<name>A0ABW3H9F6_9SPHN</name>
<accession>A0ABW3H9F6</accession>
<dbReference type="RefSeq" id="WP_264943668.1">
    <property type="nucleotide sequence ID" value="NZ_JAPDRA010000003.1"/>
</dbReference>
<dbReference type="EMBL" id="JBHTJG010000003">
    <property type="protein sequence ID" value="MFD0946296.1"/>
    <property type="molecule type" value="Genomic_DNA"/>
</dbReference>
<evidence type="ECO:0000313" key="3">
    <source>
        <dbReference type="EMBL" id="MFD0946296.1"/>
    </source>
</evidence>
<dbReference type="InterPro" id="IPR036733">
    <property type="entry name" value="B_transposit_C_sf"/>
</dbReference>
<gene>
    <name evidence="3" type="ORF">ACFQ1E_08110</name>
</gene>
<feature type="domain" description="B transposition protein C-terminal" evidence="1">
    <location>
        <begin position="245"/>
        <end position="313"/>
    </location>
</feature>
<protein>
    <submittedName>
        <fullName evidence="3">AAA family ATPase</fullName>
    </submittedName>
</protein>
<sequence>MTEDEKPHADYIEEQRAWLKTHMAQLALTWPEVASRTGIKQGTISQFGGKNGYGGRELPIAEAVQRYRDLLVARDTVHIDAPEIPDYFETQTSAEIVNLLHWCQRGKMVSAPLGSGLGKSSSAAHFRALYPHIYIVTIWPSHGSPGPMQIRVLAALGVKNATGSPAALSQMICDKLSAMHRPVLIFDEAQHLTVKSLEEIRGIHDETGAGIAFFGDQRLANLIANGTGKSDLPQLRRRVKSMAARVLPYAQDVAALARAWAIDDPRAIRELEQIARKPGALGLATQVLEVAAMLASADKAPIGLPHLQEAAADILRRDVAA</sequence>